<comment type="catalytic activity">
    <reaction evidence="1">
        <text>(7,8-dihydropterin-6-yl)methyl diphosphate + 4-aminobenzoate = 7,8-dihydropteroate + diphosphate</text>
        <dbReference type="Rhea" id="RHEA:19949"/>
        <dbReference type="ChEBI" id="CHEBI:17836"/>
        <dbReference type="ChEBI" id="CHEBI:17839"/>
        <dbReference type="ChEBI" id="CHEBI:33019"/>
        <dbReference type="ChEBI" id="CHEBI:72950"/>
        <dbReference type="EC" id="2.5.1.15"/>
    </reaction>
</comment>
<comment type="cofactor">
    <cofactor evidence="2 10">
        <name>Mg(2+)</name>
        <dbReference type="ChEBI" id="CHEBI:18420"/>
    </cofactor>
</comment>
<dbReference type="PANTHER" id="PTHR20941:SF1">
    <property type="entry name" value="FOLIC ACID SYNTHESIS PROTEIN FOL1"/>
    <property type="match status" value="1"/>
</dbReference>
<dbReference type="PANTHER" id="PTHR20941">
    <property type="entry name" value="FOLATE SYNTHESIS PROTEINS"/>
    <property type="match status" value="1"/>
</dbReference>
<dbReference type="GO" id="GO:0046872">
    <property type="term" value="F:metal ion binding"/>
    <property type="evidence" value="ECO:0007669"/>
    <property type="project" value="UniProtKB-KW"/>
</dbReference>
<keyword evidence="8 10" id="KW-0460">Magnesium</keyword>
<keyword evidence="13" id="KW-1185">Reference proteome</keyword>
<dbReference type="InterPro" id="IPR011005">
    <property type="entry name" value="Dihydropteroate_synth-like_sf"/>
</dbReference>
<feature type="domain" description="Pterin-binding" evidence="11">
    <location>
        <begin position="10"/>
        <end position="263"/>
    </location>
</feature>
<evidence type="ECO:0000256" key="5">
    <source>
        <dbReference type="ARBA" id="ARBA00012458"/>
    </source>
</evidence>
<dbReference type="GO" id="GO:0005829">
    <property type="term" value="C:cytosol"/>
    <property type="evidence" value="ECO:0007669"/>
    <property type="project" value="TreeGrafter"/>
</dbReference>
<comment type="function">
    <text evidence="10">Catalyzes the condensation of para-aminobenzoate (pABA) with 6-hydroxymethyl-7,8-dihydropterin diphosphate (DHPt-PP) to form 7,8-dihydropteroate (H2Pte), the immediate precursor of folate derivatives.</text>
</comment>
<dbReference type="GO" id="GO:0046656">
    <property type="term" value="P:folic acid biosynthetic process"/>
    <property type="evidence" value="ECO:0007669"/>
    <property type="project" value="UniProtKB-KW"/>
</dbReference>
<keyword evidence="7 10" id="KW-0479">Metal-binding</keyword>
<dbReference type="NCBIfam" id="TIGR01496">
    <property type="entry name" value="DHPS"/>
    <property type="match status" value="1"/>
</dbReference>
<evidence type="ECO:0000256" key="10">
    <source>
        <dbReference type="RuleBase" id="RU361205"/>
    </source>
</evidence>
<dbReference type="InterPro" id="IPR000489">
    <property type="entry name" value="Pterin-binding_dom"/>
</dbReference>
<dbReference type="GO" id="GO:0046654">
    <property type="term" value="P:tetrahydrofolate biosynthetic process"/>
    <property type="evidence" value="ECO:0007669"/>
    <property type="project" value="UniProtKB-UniPathway"/>
</dbReference>
<dbReference type="PROSITE" id="PS00792">
    <property type="entry name" value="DHPS_1"/>
    <property type="match status" value="1"/>
</dbReference>
<name>A0A4R0JJ00_9ACTN</name>
<evidence type="ECO:0000256" key="8">
    <source>
        <dbReference type="ARBA" id="ARBA00022842"/>
    </source>
</evidence>
<evidence type="ECO:0000256" key="7">
    <source>
        <dbReference type="ARBA" id="ARBA00022723"/>
    </source>
</evidence>
<keyword evidence="9 10" id="KW-0289">Folate biosynthesis</keyword>
<dbReference type="InterPro" id="IPR006390">
    <property type="entry name" value="DHP_synth_dom"/>
</dbReference>
<organism evidence="12 13">
    <name type="scientific">Kribbella capetownensis</name>
    <dbReference type="NCBI Taxonomy" id="1572659"/>
    <lineage>
        <taxon>Bacteria</taxon>
        <taxon>Bacillati</taxon>
        <taxon>Actinomycetota</taxon>
        <taxon>Actinomycetes</taxon>
        <taxon>Propionibacteriales</taxon>
        <taxon>Kribbellaceae</taxon>
        <taxon>Kribbella</taxon>
    </lineage>
</organism>
<evidence type="ECO:0000256" key="4">
    <source>
        <dbReference type="ARBA" id="ARBA00009503"/>
    </source>
</evidence>
<dbReference type="PROSITE" id="PS50972">
    <property type="entry name" value="PTERIN_BINDING"/>
    <property type="match status" value="1"/>
</dbReference>
<evidence type="ECO:0000256" key="1">
    <source>
        <dbReference type="ARBA" id="ARBA00000012"/>
    </source>
</evidence>
<protein>
    <recommendedName>
        <fullName evidence="5 10">Dihydropteroate synthase</fullName>
        <shortName evidence="10">DHPS</shortName>
        <ecNumber evidence="5 10">2.5.1.15</ecNumber>
    </recommendedName>
    <alternativeName>
        <fullName evidence="10">Dihydropteroate pyrophosphorylase</fullName>
    </alternativeName>
</protein>
<keyword evidence="6 10" id="KW-0808">Transferase</keyword>
<evidence type="ECO:0000256" key="2">
    <source>
        <dbReference type="ARBA" id="ARBA00001946"/>
    </source>
</evidence>
<evidence type="ECO:0000259" key="11">
    <source>
        <dbReference type="PROSITE" id="PS50972"/>
    </source>
</evidence>
<dbReference type="SUPFAM" id="SSF51717">
    <property type="entry name" value="Dihydropteroate synthetase-like"/>
    <property type="match status" value="1"/>
</dbReference>
<comment type="similarity">
    <text evidence="4 10">Belongs to the DHPS family.</text>
</comment>
<evidence type="ECO:0000313" key="12">
    <source>
        <dbReference type="EMBL" id="TCC44668.1"/>
    </source>
</evidence>
<proteinExistence type="inferred from homology"/>
<dbReference type="Gene3D" id="3.20.20.20">
    <property type="entry name" value="Dihydropteroate synthase-like"/>
    <property type="match status" value="1"/>
</dbReference>
<comment type="pathway">
    <text evidence="3 10">Cofactor biosynthesis; tetrahydrofolate biosynthesis; 7,8-dihydrofolate from 2-amino-4-hydroxy-6-hydroxymethyl-7,8-dihydropteridine diphosphate and 4-aminobenzoate: step 1/2.</text>
</comment>
<dbReference type="RefSeq" id="WP_131517892.1">
    <property type="nucleotide sequence ID" value="NZ_SJKD01000009.1"/>
</dbReference>
<comment type="caution">
    <text evidence="12">The sequence shown here is derived from an EMBL/GenBank/DDBJ whole genome shotgun (WGS) entry which is preliminary data.</text>
</comment>
<dbReference type="EMBL" id="SJKD01000009">
    <property type="protein sequence ID" value="TCC44668.1"/>
    <property type="molecule type" value="Genomic_DNA"/>
</dbReference>
<dbReference type="CDD" id="cd00739">
    <property type="entry name" value="DHPS"/>
    <property type="match status" value="1"/>
</dbReference>
<evidence type="ECO:0000313" key="13">
    <source>
        <dbReference type="Proteomes" id="UP000293342"/>
    </source>
</evidence>
<dbReference type="Proteomes" id="UP000293342">
    <property type="component" value="Unassembled WGS sequence"/>
</dbReference>
<dbReference type="EC" id="2.5.1.15" evidence="5 10"/>
<dbReference type="OrthoDB" id="9811744at2"/>
<evidence type="ECO:0000256" key="3">
    <source>
        <dbReference type="ARBA" id="ARBA00004763"/>
    </source>
</evidence>
<gene>
    <name evidence="12" type="primary">folP</name>
    <name evidence="12" type="ORF">E0H75_34455</name>
</gene>
<evidence type="ECO:0000256" key="9">
    <source>
        <dbReference type="ARBA" id="ARBA00022909"/>
    </source>
</evidence>
<dbReference type="UniPathway" id="UPA00077">
    <property type="reaction ID" value="UER00156"/>
</dbReference>
<reference evidence="12 13" key="1">
    <citation type="submission" date="2019-02" db="EMBL/GenBank/DDBJ databases">
        <title>Kribbella capetownensis sp. nov. and Kribbella speibonae sp. nov., isolated from soil.</title>
        <authorList>
            <person name="Curtis S.M."/>
            <person name="Norton I."/>
            <person name="Everest G.J."/>
            <person name="Meyers P.R."/>
        </authorList>
    </citation>
    <scope>NUCLEOTIDE SEQUENCE [LARGE SCALE GENOMIC DNA]</scope>
    <source>
        <strain evidence="12 13">YM53</strain>
    </source>
</reference>
<evidence type="ECO:0000256" key="6">
    <source>
        <dbReference type="ARBA" id="ARBA00022679"/>
    </source>
</evidence>
<dbReference type="GO" id="GO:0004156">
    <property type="term" value="F:dihydropteroate synthase activity"/>
    <property type="evidence" value="ECO:0007669"/>
    <property type="project" value="UniProtKB-EC"/>
</dbReference>
<sequence length="279" mass="29924">MLQPGYDGQPRLVGIVNITEDSFSDGGRYLAADNAISHAHRLHAGGADIIELGPASSHPDAAKVTPEQEIARLAPVLDALADLPLAVDSYHPATQRYAAEHGATYLNDIQGFPDPSRYDELAAMTCQLVVMHSVQRLGPATKVRTEPQTIWPAIEQFFDARVTALESAGLARDRLILDPGLGYFLGSTPEPSLTVLANLSRLKSRYDLPVLVSPSRKSFLRTLTNTALSDIGPATLAAELHATTQGADYIRTHDPAALSTALIVHTTLTNGAECLSTKR</sequence>
<dbReference type="InterPro" id="IPR045031">
    <property type="entry name" value="DHP_synth-like"/>
</dbReference>
<dbReference type="AlphaFoldDB" id="A0A4R0JJ00"/>
<accession>A0A4R0JJ00</accession>
<dbReference type="Pfam" id="PF00809">
    <property type="entry name" value="Pterin_bind"/>
    <property type="match status" value="1"/>
</dbReference>